<dbReference type="PANTHER" id="PTHR31123:SF4">
    <property type="entry name" value="PROTEIN ALCS"/>
    <property type="match status" value="1"/>
</dbReference>
<feature type="transmembrane region" description="Helical" evidence="7">
    <location>
        <begin position="214"/>
        <end position="236"/>
    </location>
</feature>
<dbReference type="PANTHER" id="PTHR31123">
    <property type="entry name" value="ACCUMULATION OF DYADS PROTEIN 2-RELATED"/>
    <property type="match status" value="1"/>
</dbReference>
<dbReference type="EMBL" id="AQGS01001233">
    <property type="protein sequence ID" value="EPS35277.1"/>
    <property type="molecule type" value="Genomic_DNA"/>
</dbReference>
<feature type="transmembrane region" description="Helical" evidence="7">
    <location>
        <begin position="87"/>
        <end position="106"/>
    </location>
</feature>
<feature type="transmembrane region" description="Helical" evidence="7">
    <location>
        <begin position="144"/>
        <end position="165"/>
    </location>
</feature>
<keyword evidence="4 7" id="KW-1133">Transmembrane helix</keyword>
<feature type="compositionally biased region" description="Polar residues" evidence="6">
    <location>
        <begin position="10"/>
        <end position="39"/>
    </location>
</feature>
<accession>S8BIZ9</accession>
<dbReference type="InterPro" id="IPR000791">
    <property type="entry name" value="Gpr1/Fun34/SatP-like"/>
</dbReference>
<sequence length="307" mass="33092">MQSEKEQIEQPYSSPIDINTMSQARTQGSYSPPSSSQHNETSKEQLERIRTAGTMPISAELFEKLYLTPENRVHGDLRKTFGNPTPIAVLGFVICLTPLSMDLMGWRGAGGVGAAQVASYYFLGGMCNLIGGLLEFFLGNTFPFVVFTAFSGFWFTLGGTLTPQFNAMGAYSASGNNGVEGGATMAFNASFGFYILGWAFITFIFLICSLRTNLVFVVLFVTLDATFGLLTATYFSLADGQASTANRLLITAGAFALVSSASGWYILLAQLLAALDFPVQLPVGDLSGFIVSATERRKRNARVGENV</sequence>
<evidence type="ECO:0000313" key="9">
    <source>
        <dbReference type="Proteomes" id="UP000015100"/>
    </source>
</evidence>
<comment type="similarity">
    <text evidence="2">Belongs to the acetate uptake transporter (AceTr) (TC 2.A.96) family.</text>
</comment>
<protein>
    <recommendedName>
        <fullName evidence="10">GPR1/FUN34/YaaH-class plasma membrane protein</fullName>
    </recommendedName>
</protein>
<name>S8BIZ9_DACHA</name>
<dbReference type="GO" id="GO:0015123">
    <property type="term" value="F:acetate transmembrane transporter activity"/>
    <property type="evidence" value="ECO:0007669"/>
    <property type="project" value="TreeGrafter"/>
</dbReference>
<dbReference type="OMA" id="PPNKVKG"/>
<evidence type="ECO:0000256" key="3">
    <source>
        <dbReference type="ARBA" id="ARBA00022692"/>
    </source>
</evidence>
<gene>
    <name evidence="8" type="ORF">H072_11525</name>
</gene>
<keyword evidence="5 7" id="KW-0472">Membrane</keyword>
<dbReference type="GO" id="GO:0005886">
    <property type="term" value="C:plasma membrane"/>
    <property type="evidence" value="ECO:0007669"/>
    <property type="project" value="TreeGrafter"/>
</dbReference>
<dbReference type="STRING" id="1284197.S8BIZ9"/>
<dbReference type="eggNOG" id="ENOG502S179">
    <property type="taxonomic scope" value="Eukaryota"/>
</dbReference>
<feature type="transmembrane region" description="Helical" evidence="7">
    <location>
        <begin position="118"/>
        <end position="137"/>
    </location>
</feature>
<feature type="region of interest" description="Disordered" evidence="6">
    <location>
        <begin position="1"/>
        <end position="46"/>
    </location>
</feature>
<dbReference type="InterPro" id="IPR051633">
    <property type="entry name" value="AceTr"/>
</dbReference>
<evidence type="ECO:0008006" key="10">
    <source>
        <dbReference type="Google" id="ProtNLM"/>
    </source>
</evidence>
<feature type="transmembrane region" description="Helical" evidence="7">
    <location>
        <begin position="248"/>
        <end position="268"/>
    </location>
</feature>
<dbReference type="HOGENOM" id="CLU_051062_4_0_1"/>
<evidence type="ECO:0000256" key="7">
    <source>
        <dbReference type="SAM" id="Phobius"/>
    </source>
</evidence>
<dbReference type="Pfam" id="PF01184">
    <property type="entry name" value="Gpr1_Fun34_YaaH"/>
    <property type="match status" value="1"/>
</dbReference>
<evidence type="ECO:0000256" key="4">
    <source>
        <dbReference type="ARBA" id="ARBA00022989"/>
    </source>
</evidence>
<proteinExistence type="inferred from homology"/>
<evidence type="ECO:0000256" key="5">
    <source>
        <dbReference type="ARBA" id="ARBA00023136"/>
    </source>
</evidence>
<dbReference type="OrthoDB" id="3648309at2759"/>
<evidence type="ECO:0000256" key="1">
    <source>
        <dbReference type="ARBA" id="ARBA00004141"/>
    </source>
</evidence>
<dbReference type="AlphaFoldDB" id="S8BIZ9"/>
<evidence type="ECO:0000256" key="2">
    <source>
        <dbReference type="ARBA" id="ARBA00005587"/>
    </source>
</evidence>
<reference evidence="9" key="2">
    <citation type="submission" date="2013-04" db="EMBL/GenBank/DDBJ databases">
        <title>Genomic mechanisms accounting for the adaptation to parasitism in nematode-trapping fungi.</title>
        <authorList>
            <person name="Ahren D.G."/>
        </authorList>
    </citation>
    <scope>NUCLEOTIDE SEQUENCE [LARGE SCALE GENOMIC DNA]</scope>
    <source>
        <strain evidence="9">CBS 200.50</strain>
    </source>
</reference>
<evidence type="ECO:0000256" key="6">
    <source>
        <dbReference type="SAM" id="MobiDB-lite"/>
    </source>
</evidence>
<keyword evidence="9" id="KW-1185">Reference proteome</keyword>
<reference evidence="8 9" key="1">
    <citation type="journal article" date="2013" name="PLoS Genet.">
        <title>Genomic mechanisms accounting for the adaptation to parasitism in nematode-trapping fungi.</title>
        <authorList>
            <person name="Meerupati T."/>
            <person name="Andersson K.M."/>
            <person name="Friman E."/>
            <person name="Kumar D."/>
            <person name="Tunlid A."/>
            <person name="Ahren D."/>
        </authorList>
    </citation>
    <scope>NUCLEOTIDE SEQUENCE [LARGE SCALE GENOMIC DNA]</scope>
    <source>
        <strain evidence="8 9">CBS 200.50</strain>
    </source>
</reference>
<comment type="caution">
    <text evidence="8">The sequence shown here is derived from an EMBL/GenBank/DDBJ whole genome shotgun (WGS) entry which is preliminary data.</text>
</comment>
<comment type="subcellular location">
    <subcellularLocation>
        <location evidence="1">Membrane</location>
        <topology evidence="1">Multi-pass membrane protein</topology>
    </subcellularLocation>
</comment>
<keyword evidence="3 7" id="KW-0812">Transmembrane</keyword>
<evidence type="ECO:0000313" key="8">
    <source>
        <dbReference type="EMBL" id="EPS35277.1"/>
    </source>
</evidence>
<dbReference type="Proteomes" id="UP000015100">
    <property type="component" value="Unassembled WGS sequence"/>
</dbReference>
<feature type="transmembrane region" description="Helical" evidence="7">
    <location>
        <begin position="185"/>
        <end position="207"/>
    </location>
</feature>
<organism evidence="8 9">
    <name type="scientific">Dactylellina haptotyla (strain CBS 200.50)</name>
    <name type="common">Nematode-trapping fungus</name>
    <name type="synonym">Monacrosporium haptotylum</name>
    <dbReference type="NCBI Taxonomy" id="1284197"/>
    <lineage>
        <taxon>Eukaryota</taxon>
        <taxon>Fungi</taxon>
        <taxon>Dikarya</taxon>
        <taxon>Ascomycota</taxon>
        <taxon>Pezizomycotina</taxon>
        <taxon>Orbiliomycetes</taxon>
        <taxon>Orbiliales</taxon>
        <taxon>Orbiliaceae</taxon>
        <taxon>Dactylellina</taxon>
    </lineage>
</organism>